<protein>
    <submittedName>
        <fullName evidence="2">Uncharacterized protein</fullName>
    </submittedName>
</protein>
<dbReference type="Proteomes" id="UP000711614">
    <property type="component" value="Unassembled WGS sequence"/>
</dbReference>
<accession>A0ABS4YW19</accession>
<dbReference type="EMBL" id="JAGIOI010000001">
    <property type="protein sequence ID" value="MBP2412987.1"/>
    <property type="molecule type" value="Genomic_DNA"/>
</dbReference>
<organism evidence="2 3">
    <name type="scientific">Arthrobacter stackebrandtii</name>
    <dbReference type="NCBI Taxonomy" id="272161"/>
    <lineage>
        <taxon>Bacteria</taxon>
        <taxon>Bacillati</taxon>
        <taxon>Actinomycetota</taxon>
        <taxon>Actinomycetes</taxon>
        <taxon>Micrococcales</taxon>
        <taxon>Micrococcaceae</taxon>
        <taxon>Arthrobacter</taxon>
    </lineage>
</organism>
<evidence type="ECO:0000313" key="3">
    <source>
        <dbReference type="Proteomes" id="UP000711614"/>
    </source>
</evidence>
<keyword evidence="1" id="KW-0472">Membrane</keyword>
<proteinExistence type="predicted"/>
<keyword evidence="1" id="KW-0812">Transmembrane</keyword>
<evidence type="ECO:0000256" key="1">
    <source>
        <dbReference type="SAM" id="Phobius"/>
    </source>
</evidence>
<sequence>MTAIPLAVGSYEVFVVTAQYTGLGFVESYRAFQGGSHLGNVISAVTWYGAGVLTCLWLLRGTARSGTLSWWRVAGMLLLAYGIPSLLVIYPDATMGFAVSHVRAFAADAAPHSQVLTALAGSGLLATAASLPLFAVDRLVAQLRSKEHVQA</sequence>
<feature type="transmembrane region" description="Helical" evidence="1">
    <location>
        <begin position="71"/>
        <end position="90"/>
    </location>
</feature>
<gene>
    <name evidence="2" type="ORF">JOF48_001786</name>
</gene>
<keyword evidence="3" id="KW-1185">Reference proteome</keyword>
<comment type="caution">
    <text evidence="2">The sequence shown here is derived from an EMBL/GenBank/DDBJ whole genome shotgun (WGS) entry which is preliminary data.</text>
</comment>
<keyword evidence="1" id="KW-1133">Transmembrane helix</keyword>
<feature type="transmembrane region" description="Helical" evidence="1">
    <location>
        <begin position="38"/>
        <end position="59"/>
    </location>
</feature>
<dbReference type="RefSeq" id="WP_209679799.1">
    <property type="nucleotide sequence ID" value="NZ_JAGIOI010000001.1"/>
</dbReference>
<name>A0ABS4YW19_9MICC</name>
<feature type="transmembrane region" description="Helical" evidence="1">
    <location>
        <begin position="115"/>
        <end position="136"/>
    </location>
</feature>
<reference evidence="2 3" key="1">
    <citation type="submission" date="2021-03" db="EMBL/GenBank/DDBJ databases">
        <title>Sequencing the genomes of 1000 actinobacteria strains.</title>
        <authorList>
            <person name="Klenk H.-P."/>
        </authorList>
    </citation>
    <scope>NUCLEOTIDE SEQUENCE [LARGE SCALE GENOMIC DNA]</scope>
    <source>
        <strain evidence="2 3">DSM 16005</strain>
    </source>
</reference>
<evidence type="ECO:0000313" key="2">
    <source>
        <dbReference type="EMBL" id="MBP2412987.1"/>
    </source>
</evidence>